<dbReference type="InterPro" id="IPR012340">
    <property type="entry name" value="NA-bd_OB-fold"/>
</dbReference>
<protein>
    <recommendedName>
        <fullName evidence="2 3">Single-stranded DNA-binding protein</fullName>
    </recommendedName>
</protein>
<dbReference type="InterPro" id="IPR000424">
    <property type="entry name" value="Primosome_PriB/ssb"/>
</dbReference>
<dbReference type="PIRSF" id="PIRSF002070">
    <property type="entry name" value="SSB"/>
    <property type="match status" value="1"/>
</dbReference>
<organism evidence="4 5">
    <name type="scientific">Putridiphycobacter roseus</name>
    <dbReference type="NCBI Taxonomy" id="2219161"/>
    <lineage>
        <taxon>Bacteria</taxon>
        <taxon>Pseudomonadati</taxon>
        <taxon>Bacteroidota</taxon>
        <taxon>Flavobacteriia</taxon>
        <taxon>Flavobacteriales</taxon>
        <taxon>Crocinitomicaceae</taxon>
        <taxon>Putridiphycobacter</taxon>
    </lineage>
</organism>
<dbReference type="GO" id="GO:0009295">
    <property type="term" value="C:nucleoid"/>
    <property type="evidence" value="ECO:0007669"/>
    <property type="project" value="TreeGrafter"/>
</dbReference>
<proteinExistence type="predicted"/>
<evidence type="ECO:0000256" key="1">
    <source>
        <dbReference type="ARBA" id="ARBA00023125"/>
    </source>
</evidence>
<dbReference type="GO" id="GO:0003697">
    <property type="term" value="F:single-stranded DNA binding"/>
    <property type="evidence" value="ECO:0007669"/>
    <property type="project" value="InterPro"/>
</dbReference>
<comment type="caution">
    <text evidence="4">The sequence shown here is derived from an EMBL/GenBank/DDBJ whole genome shotgun (WGS) entry which is preliminary data.</text>
</comment>
<evidence type="ECO:0000256" key="2">
    <source>
        <dbReference type="PIRNR" id="PIRNR002070"/>
    </source>
</evidence>
<evidence type="ECO:0000256" key="3">
    <source>
        <dbReference type="RuleBase" id="RU000524"/>
    </source>
</evidence>
<reference evidence="4 5" key="1">
    <citation type="submission" date="2018-06" db="EMBL/GenBank/DDBJ databases">
        <title>The draft genome sequence of Crocinitomix sp. SM1701.</title>
        <authorList>
            <person name="Zhang X."/>
        </authorList>
    </citation>
    <scope>NUCLEOTIDE SEQUENCE [LARGE SCALE GENOMIC DNA]</scope>
    <source>
        <strain evidence="4 5">SM1701</strain>
    </source>
</reference>
<evidence type="ECO:0000313" key="4">
    <source>
        <dbReference type="EMBL" id="PZE16100.1"/>
    </source>
</evidence>
<dbReference type="OrthoDB" id="9809878at2"/>
<dbReference type="NCBIfam" id="TIGR00621">
    <property type="entry name" value="ssb"/>
    <property type="match status" value="1"/>
</dbReference>
<dbReference type="AlphaFoldDB" id="A0A2W1MY35"/>
<evidence type="ECO:0000313" key="5">
    <source>
        <dbReference type="Proteomes" id="UP000249248"/>
    </source>
</evidence>
<dbReference type="PANTHER" id="PTHR10302">
    <property type="entry name" value="SINGLE-STRANDED DNA-BINDING PROTEIN"/>
    <property type="match status" value="1"/>
</dbReference>
<dbReference type="CDD" id="cd04496">
    <property type="entry name" value="SSB_OBF"/>
    <property type="match status" value="1"/>
</dbReference>
<keyword evidence="1 2" id="KW-0238">DNA-binding</keyword>
<accession>A0A2W1MY35</accession>
<dbReference type="PROSITE" id="PS50935">
    <property type="entry name" value="SSB"/>
    <property type="match status" value="1"/>
</dbReference>
<gene>
    <name evidence="4" type="ORF">DNU06_14985</name>
</gene>
<keyword evidence="5" id="KW-1185">Reference proteome</keyword>
<dbReference type="Pfam" id="PF00436">
    <property type="entry name" value="SSB"/>
    <property type="match status" value="1"/>
</dbReference>
<dbReference type="PANTHER" id="PTHR10302:SF0">
    <property type="entry name" value="SINGLE-STRANDED DNA-BINDING PROTEIN, MITOCHONDRIAL"/>
    <property type="match status" value="1"/>
</dbReference>
<name>A0A2W1MY35_9FLAO</name>
<sequence length="114" mass="12763">MNTVHNSVNLIGRTGINPVIRTFTNGVKLAKFSLATNETIFDPNGKTIKTQWHNLVAWGKKAELIEKYVKKGQMIAVEGKLINKVLTDLNGKKSKLTQIQVDEILLINQQLKHA</sequence>
<dbReference type="Gene3D" id="2.40.50.140">
    <property type="entry name" value="Nucleic acid-binding proteins"/>
    <property type="match status" value="1"/>
</dbReference>
<dbReference type="RefSeq" id="WP_111064309.1">
    <property type="nucleotide sequence ID" value="NZ_JBHUCU010000001.1"/>
</dbReference>
<dbReference type="GO" id="GO:0006260">
    <property type="term" value="P:DNA replication"/>
    <property type="evidence" value="ECO:0007669"/>
    <property type="project" value="InterPro"/>
</dbReference>
<dbReference type="InterPro" id="IPR011344">
    <property type="entry name" value="ssDNA-bd"/>
</dbReference>
<dbReference type="EMBL" id="QKSB01000012">
    <property type="protein sequence ID" value="PZE16100.1"/>
    <property type="molecule type" value="Genomic_DNA"/>
</dbReference>
<dbReference type="Proteomes" id="UP000249248">
    <property type="component" value="Unassembled WGS sequence"/>
</dbReference>
<dbReference type="SUPFAM" id="SSF50249">
    <property type="entry name" value="Nucleic acid-binding proteins"/>
    <property type="match status" value="1"/>
</dbReference>